<dbReference type="EMBL" id="KN822250">
    <property type="protein sequence ID" value="KIM51576.1"/>
    <property type="molecule type" value="Genomic_DNA"/>
</dbReference>
<reference evidence="2" key="2">
    <citation type="submission" date="2015-01" db="EMBL/GenBank/DDBJ databases">
        <title>Evolutionary Origins and Diversification of the Mycorrhizal Mutualists.</title>
        <authorList>
            <consortium name="DOE Joint Genome Institute"/>
            <consortium name="Mycorrhizal Genomics Consortium"/>
            <person name="Kohler A."/>
            <person name="Kuo A."/>
            <person name="Nagy L.G."/>
            <person name="Floudas D."/>
            <person name="Copeland A."/>
            <person name="Barry K.W."/>
            <person name="Cichocki N."/>
            <person name="Veneault-Fourrey C."/>
            <person name="LaButti K."/>
            <person name="Lindquist E.A."/>
            <person name="Lipzen A."/>
            <person name="Lundell T."/>
            <person name="Morin E."/>
            <person name="Murat C."/>
            <person name="Riley R."/>
            <person name="Ohm R."/>
            <person name="Sun H."/>
            <person name="Tunlid A."/>
            <person name="Henrissat B."/>
            <person name="Grigoriev I.V."/>
            <person name="Hibbett D.S."/>
            <person name="Martin F."/>
        </authorList>
    </citation>
    <scope>NUCLEOTIDE SEQUENCE [LARGE SCALE GENOMIC DNA]</scope>
    <source>
        <strain evidence="2">Foug A</strain>
    </source>
</reference>
<organism evidence="1 2">
    <name type="scientific">Scleroderma citrinum Foug A</name>
    <dbReference type="NCBI Taxonomy" id="1036808"/>
    <lineage>
        <taxon>Eukaryota</taxon>
        <taxon>Fungi</taxon>
        <taxon>Dikarya</taxon>
        <taxon>Basidiomycota</taxon>
        <taxon>Agaricomycotina</taxon>
        <taxon>Agaricomycetes</taxon>
        <taxon>Agaricomycetidae</taxon>
        <taxon>Boletales</taxon>
        <taxon>Sclerodermatineae</taxon>
        <taxon>Sclerodermataceae</taxon>
        <taxon>Scleroderma</taxon>
    </lineage>
</organism>
<evidence type="ECO:0000313" key="1">
    <source>
        <dbReference type="EMBL" id="KIM51576.1"/>
    </source>
</evidence>
<dbReference type="Proteomes" id="UP000053989">
    <property type="component" value="Unassembled WGS sequence"/>
</dbReference>
<evidence type="ECO:0000313" key="2">
    <source>
        <dbReference type="Proteomes" id="UP000053989"/>
    </source>
</evidence>
<name>A0A0C3D666_9AGAM</name>
<dbReference type="InParanoid" id="A0A0C3D666"/>
<dbReference type="AlphaFoldDB" id="A0A0C3D666"/>
<sequence length="145" mass="16883">MILRADRMKSTCWFPVDTTDRATAEKCHVIETSRPQDGNGPITPFLSLRYRRATVCRITGKMDKRCPVSLFAWWKPRCSVKRVKFTVKSTLQERVCSMMAYGLPFLQKCRQPDVNLFLTRTLAFTRWSKMESPACRICWCIPLNP</sequence>
<gene>
    <name evidence="1" type="ORF">SCLCIDRAFT_624730</name>
</gene>
<proteinExistence type="predicted"/>
<protein>
    <submittedName>
        <fullName evidence="1">Uncharacterized protein</fullName>
    </submittedName>
</protein>
<keyword evidence="2" id="KW-1185">Reference proteome</keyword>
<accession>A0A0C3D666</accession>
<dbReference type="HOGENOM" id="CLU_1787963_0_0_1"/>
<reference evidence="1 2" key="1">
    <citation type="submission" date="2014-04" db="EMBL/GenBank/DDBJ databases">
        <authorList>
            <consortium name="DOE Joint Genome Institute"/>
            <person name="Kuo A."/>
            <person name="Kohler A."/>
            <person name="Nagy L.G."/>
            <person name="Floudas D."/>
            <person name="Copeland A."/>
            <person name="Barry K.W."/>
            <person name="Cichocki N."/>
            <person name="Veneault-Fourrey C."/>
            <person name="LaButti K."/>
            <person name="Lindquist E.A."/>
            <person name="Lipzen A."/>
            <person name="Lundell T."/>
            <person name="Morin E."/>
            <person name="Murat C."/>
            <person name="Sun H."/>
            <person name="Tunlid A."/>
            <person name="Henrissat B."/>
            <person name="Grigoriev I.V."/>
            <person name="Hibbett D.S."/>
            <person name="Martin F."/>
            <person name="Nordberg H.P."/>
            <person name="Cantor M.N."/>
            <person name="Hua S.X."/>
        </authorList>
    </citation>
    <scope>NUCLEOTIDE SEQUENCE [LARGE SCALE GENOMIC DNA]</scope>
    <source>
        <strain evidence="1 2">Foug A</strain>
    </source>
</reference>